<dbReference type="Proteomes" id="UP001530293">
    <property type="component" value="Unassembled WGS sequence"/>
</dbReference>
<dbReference type="Pfam" id="PF04969">
    <property type="entry name" value="CS"/>
    <property type="match status" value="1"/>
</dbReference>
<dbReference type="PANTHER" id="PTHR12356:SF3">
    <property type="entry name" value="NUCLEAR MIGRATION PROTEIN NUDC"/>
    <property type="match status" value="1"/>
</dbReference>
<keyword evidence="2" id="KW-0963">Cytoplasm</keyword>
<feature type="region of interest" description="Disordered" evidence="3">
    <location>
        <begin position="210"/>
        <end position="230"/>
    </location>
</feature>
<evidence type="ECO:0000259" key="4">
    <source>
        <dbReference type="PROSITE" id="PS51203"/>
    </source>
</evidence>
<dbReference type="PANTHER" id="PTHR12356">
    <property type="entry name" value="NUCLEAR MOVEMENT PROTEIN NUDC"/>
    <property type="match status" value="1"/>
</dbReference>
<dbReference type="InterPro" id="IPR008978">
    <property type="entry name" value="HSP20-like_chaperone"/>
</dbReference>
<feature type="domain" description="CS" evidence="4">
    <location>
        <begin position="254"/>
        <end position="348"/>
    </location>
</feature>
<dbReference type="CDD" id="cd06467">
    <property type="entry name" value="p23_NUDC_like"/>
    <property type="match status" value="1"/>
</dbReference>
<comment type="caution">
    <text evidence="5">The sequence shown here is derived from an EMBL/GenBank/DDBJ whole genome shotgun (WGS) entry which is preliminary data.</text>
</comment>
<dbReference type="PROSITE" id="PS51203">
    <property type="entry name" value="CS"/>
    <property type="match status" value="1"/>
</dbReference>
<organism evidence="5 6">
    <name type="scientific">Discostella pseudostelligera</name>
    <dbReference type="NCBI Taxonomy" id="259834"/>
    <lineage>
        <taxon>Eukaryota</taxon>
        <taxon>Sar</taxon>
        <taxon>Stramenopiles</taxon>
        <taxon>Ochrophyta</taxon>
        <taxon>Bacillariophyta</taxon>
        <taxon>Coscinodiscophyceae</taxon>
        <taxon>Thalassiosirophycidae</taxon>
        <taxon>Stephanodiscales</taxon>
        <taxon>Stephanodiscaceae</taxon>
        <taxon>Discostella</taxon>
    </lineage>
</organism>
<reference evidence="5 6" key="1">
    <citation type="submission" date="2024-10" db="EMBL/GenBank/DDBJ databases">
        <title>Updated reference genomes for cyclostephanoid diatoms.</title>
        <authorList>
            <person name="Roberts W.R."/>
            <person name="Alverson A.J."/>
        </authorList>
    </citation>
    <scope>NUCLEOTIDE SEQUENCE [LARGE SCALE GENOMIC DNA]</scope>
    <source>
        <strain evidence="5 6">AJA232-27</strain>
    </source>
</reference>
<evidence type="ECO:0000256" key="3">
    <source>
        <dbReference type="SAM" id="MobiDB-lite"/>
    </source>
</evidence>
<dbReference type="EMBL" id="JALLBG020000130">
    <property type="protein sequence ID" value="KAL3762907.1"/>
    <property type="molecule type" value="Genomic_DNA"/>
</dbReference>
<dbReference type="InterPro" id="IPR007052">
    <property type="entry name" value="CS_dom"/>
</dbReference>
<name>A0ABD3ML44_9STRA</name>
<keyword evidence="6" id="KW-1185">Reference proteome</keyword>
<proteinExistence type="predicted"/>
<dbReference type="GO" id="GO:0005737">
    <property type="term" value="C:cytoplasm"/>
    <property type="evidence" value="ECO:0007669"/>
    <property type="project" value="UniProtKB-SubCell"/>
</dbReference>
<comment type="subcellular location">
    <subcellularLocation>
        <location evidence="1">Cytoplasm</location>
    </subcellularLocation>
</comment>
<evidence type="ECO:0000313" key="6">
    <source>
        <dbReference type="Proteomes" id="UP001530293"/>
    </source>
</evidence>
<accession>A0ABD3ML44</accession>
<gene>
    <name evidence="5" type="ORF">ACHAWU_001054</name>
</gene>
<dbReference type="InterPro" id="IPR037898">
    <property type="entry name" value="NudC_fam"/>
</dbReference>
<dbReference type="SUPFAM" id="SSF49764">
    <property type="entry name" value="HSP20-like chaperones"/>
    <property type="match status" value="1"/>
</dbReference>
<evidence type="ECO:0000256" key="1">
    <source>
        <dbReference type="ARBA" id="ARBA00004496"/>
    </source>
</evidence>
<evidence type="ECO:0000313" key="5">
    <source>
        <dbReference type="EMBL" id="KAL3762907.1"/>
    </source>
</evidence>
<dbReference type="AlphaFoldDB" id="A0ABD3ML44"/>
<dbReference type="Gene3D" id="2.60.40.790">
    <property type="match status" value="1"/>
</dbReference>
<protein>
    <recommendedName>
        <fullName evidence="4">CS domain-containing protein</fullName>
    </recommendedName>
</protein>
<sequence length="351" mass="37396">MFKYVFIPANDSLPIELQEGDKSGGLNNDILSKTAKRYFFQNSDKGARAEALKNATPDQRKTLADQLREEAKSASVKSPYASQMAALDDDTLINLMSSTQTSETCGIIALTVPTHLNQHRAVSMYSADDARTQNLPYNRRATELLVACGHNISSEPSPNRIAIGAAPPGGVCGDVFVGRCHDDEIADIWERVDFTAEDANPRSEWCDVARQPGGGGGGGHAASGGGGARSLSSLMNQNAAAIGGGDDGNGFREGKADGYTWSQNDEEVELRFPVASGTKAKYVKINFGKTKLKVVVAGQTLLNGTLGGTVEVDDSTFTIEDANANDGKSKELCVTLGKKEGNTWPFVIRDD</sequence>
<feature type="compositionally biased region" description="Gly residues" evidence="3">
    <location>
        <begin position="212"/>
        <end position="228"/>
    </location>
</feature>
<evidence type="ECO:0000256" key="2">
    <source>
        <dbReference type="ARBA" id="ARBA00022490"/>
    </source>
</evidence>